<dbReference type="InterPro" id="IPR003615">
    <property type="entry name" value="HNH_nuc"/>
</dbReference>
<evidence type="ECO:0000259" key="1">
    <source>
        <dbReference type="Pfam" id="PF13392"/>
    </source>
</evidence>
<accession>A0A1G9ESW9</accession>
<dbReference type="Gene3D" id="3.90.75.20">
    <property type="match status" value="1"/>
</dbReference>
<sequence>MISPDQLRRYLAYDPETGVLFWRARTPDMMPSGCHVQTAAWNSRFADTPAGTGLKGYVRISICGQGYAAHRAAWALHYGEWPDGHIDHIDGDPANNRIANLRTATNSENQRNTKISRANSTGFTGVYFQKSKNKYRAEISAGGKRLYLGIFARLEDAVAARAEAERRHGYSKLHGLDADDRELLAGLLEELGHEVEHDRGVAS</sequence>
<keyword evidence="3" id="KW-1185">Reference proteome</keyword>
<dbReference type="GO" id="GO:0003677">
    <property type="term" value="F:DNA binding"/>
    <property type="evidence" value="ECO:0007669"/>
    <property type="project" value="InterPro"/>
</dbReference>
<evidence type="ECO:0000313" key="2">
    <source>
        <dbReference type="EMBL" id="SDK79151.1"/>
    </source>
</evidence>
<keyword evidence="2" id="KW-0540">Nuclease</keyword>
<dbReference type="Proteomes" id="UP000199382">
    <property type="component" value="Unassembled WGS sequence"/>
</dbReference>
<dbReference type="InterPro" id="IPR044925">
    <property type="entry name" value="His-Me_finger_sf"/>
</dbReference>
<organism evidence="2 3">
    <name type="scientific">Aliiruegeria lutimaris</name>
    <dbReference type="NCBI Taxonomy" id="571298"/>
    <lineage>
        <taxon>Bacteria</taxon>
        <taxon>Pseudomonadati</taxon>
        <taxon>Pseudomonadota</taxon>
        <taxon>Alphaproteobacteria</taxon>
        <taxon>Rhodobacterales</taxon>
        <taxon>Roseobacteraceae</taxon>
        <taxon>Aliiruegeria</taxon>
    </lineage>
</organism>
<dbReference type="SUPFAM" id="SSF54060">
    <property type="entry name" value="His-Me finger endonucleases"/>
    <property type="match status" value="1"/>
</dbReference>
<dbReference type="AlphaFoldDB" id="A0A1G9ESW9"/>
<dbReference type="STRING" id="571298.SAMN04488026_105415"/>
<dbReference type="GO" id="GO:0004519">
    <property type="term" value="F:endonuclease activity"/>
    <property type="evidence" value="ECO:0007669"/>
    <property type="project" value="UniProtKB-KW"/>
</dbReference>
<keyword evidence="2" id="KW-0378">Hydrolase</keyword>
<dbReference type="InterPro" id="IPR016177">
    <property type="entry name" value="DNA-bd_dom_sf"/>
</dbReference>
<gene>
    <name evidence="2" type="ORF">SAMN04488026_105415</name>
</gene>
<dbReference type="OrthoDB" id="388551at2"/>
<evidence type="ECO:0000313" key="3">
    <source>
        <dbReference type="Proteomes" id="UP000199382"/>
    </source>
</evidence>
<feature type="domain" description="HNH nuclease" evidence="1">
    <location>
        <begin position="67"/>
        <end position="111"/>
    </location>
</feature>
<keyword evidence="2" id="KW-0255">Endonuclease</keyword>
<reference evidence="2 3" key="1">
    <citation type="submission" date="2016-10" db="EMBL/GenBank/DDBJ databases">
        <authorList>
            <person name="de Groot N.N."/>
        </authorList>
    </citation>
    <scope>NUCLEOTIDE SEQUENCE [LARGE SCALE GENOMIC DNA]</scope>
    <source>
        <strain evidence="2 3">DSM 25294</strain>
    </source>
</reference>
<protein>
    <submittedName>
        <fullName evidence="2">HNH endonuclease</fullName>
    </submittedName>
</protein>
<dbReference type="EMBL" id="FNEK01000054">
    <property type="protein sequence ID" value="SDK79151.1"/>
    <property type="molecule type" value="Genomic_DNA"/>
</dbReference>
<name>A0A1G9ESW9_9RHOB</name>
<dbReference type="SUPFAM" id="SSF54171">
    <property type="entry name" value="DNA-binding domain"/>
    <property type="match status" value="1"/>
</dbReference>
<dbReference type="Pfam" id="PF13392">
    <property type="entry name" value="HNH_3"/>
    <property type="match status" value="1"/>
</dbReference>
<dbReference type="RefSeq" id="WP_093161378.1">
    <property type="nucleotide sequence ID" value="NZ_FNEK01000054.1"/>
</dbReference>
<proteinExistence type="predicted"/>